<keyword evidence="3" id="KW-1185">Reference proteome</keyword>
<proteinExistence type="predicted"/>
<sequence length="200" mass="22917">MLSTLYSVSWFLLVSCIGLILIICIFRQKKVKLARDSSKGTAVVIANSDCGPGYMFAKQLDKMGFTVFAAFHEEKLKNKKINFSNKFTVIKLDITKDEYEKNVKCFIEQSLRQKDVYGSVTNPEMILLIENKVTPDLCKSGNKTIWKSISPKSTLRLLIRKIKGEIHFPFYFVNTIMSPVHIIVSLSKRTLSLIWRSVRL</sequence>
<keyword evidence="1" id="KW-0812">Transmembrane</keyword>
<name>A0ABR0ZVW8_HUSHU</name>
<evidence type="ECO:0000313" key="3">
    <source>
        <dbReference type="Proteomes" id="UP001369086"/>
    </source>
</evidence>
<dbReference type="EMBL" id="JAHFZB010000006">
    <property type="protein sequence ID" value="KAK6488964.1"/>
    <property type="molecule type" value="Genomic_DNA"/>
</dbReference>
<accession>A0ABR0ZVW8</accession>
<evidence type="ECO:0000313" key="2">
    <source>
        <dbReference type="EMBL" id="KAK6488964.1"/>
    </source>
</evidence>
<comment type="caution">
    <text evidence="2">The sequence shown here is derived from an EMBL/GenBank/DDBJ whole genome shotgun (WGS) entry which is preliminary data.</text>
</comment>
<dbReference type="Proteomes" id="UP001369086">
    <property type="component" value="Unassembled WGS sequence"/>
</dbReference>
<evidence type="ECO:0000256" key="1">
    <source>
        <dbReference type="SAM" id="Phobius"/>
    </source>
</evidence>
<protein>
    <submittedName>
        <fullName evidence="2">Estradiol 17-beta-dehydrogenase 2-like</fullName>
    </submittedName>
</protein>
<feature type="transmembrane region" description="Helical" evidence="1">
    <location>
        <begin position="6"/>
        <end position="26"/>
    </location>
</feature>
<organism evidence="2 3">
    <name type="scientific">Huso huso</name>
    <name type="common">Beluga</name>
    <name type="synonym">Acipenser huso</name>
    <dbReference type="NCBI Taxonomy" id="61971"/>
    <lineage>
        <taxon>Eukaryota</taxon>
        <taxon>Metazoa</taxon>
        <taxon>Chordata</taxon>
        <taxon>Craniata</taxon>
        <taxon>Vertebrata</taxon>
        <taxon>Euteleostomi</taxon>
        <taxon>Actinopterygii</taxon>
        <taxon>Chondrostei</taxon>
        <taxon>Acipenseriformes</taxon>
        <taxon>Acipenseridae</taxon>
        <taxon>Huso</taxon>
    </lineage>
</organism>
<keyword evidence="1" id="KW-0472">Membrane</keyword>
<keyword evidence="1" id="KW-1133">Transmembrane helix</keyword>
<gene>
    <name evidence="2" type="ORF">HHUSO_G7948</name>
</gene>
<reference evidence="2 3" key="1">
    <citation type="submission" date="2021-05" db="EMBL/GenBank/DDBJ databases">
        <authorList>
            <person name="Zahm M."/>
            <person name="Klopp C."/>
            <person name="Cabau C."/>
            <person name="Kuhl H."/>
            <person name="Suciu R."/>
            <person name="Ciorpac M."/>
            <person name="Holostenco D."/>
            <person name="Gessner J."/>
            <person name="Wuertz S."/>
            <person name="Hohne C."/>
            <person name="Stock M."/>
            <person name="Gislard M."/>
            <person name="Lluch J."/>
            <person name="Milhes M."/>
            <person name="Lampietro C."/>
            <person name="Lopez Roques C."/>
            <person name="Donnadieu C."/>
            <person name="Du K."/>
            <person name="Schartl M."/>
            <person name="Guiguen Y."/>
        </authorList>
    </citation>
    <scope>NUCLEOTIDE SEQUENCE [LARGE SCALE GENOMIC DNA]</scope>
    <source>
        <strain evidence="2">Hh-F2</strain>
        <tissue evidence="2">Blood</tissue>
    </source>
</reference>